<organism evidence="2 3">
    <name type="scientific">Gymnopus androsaceus JB14</name>
    <dbReference type="NCBI Taxonomy" id="1447944"/>
    <lineage>
        <taxon>Eukaryota</taxon>
        <taxon>Fungi</taxon>
        <taxon>Dikarya</taxon>
        <taxon>Basidiomycota</taxon>
        <taxon>Agaricomycotina</taxon>
        <taxon>Agaricomycetes</taxon>
        <taxon>Agaricomycetidae</taxon>
        <taxon>Agaricales</taxon>
        <taxon>Marasmiineae</taxon>
        <taxon>Omphalotaceae</taxon>
        <taxon>Gymnopus</taxon>
    </lineage>
</organism>
<reference evidence="2" key="1">
    <citation type="journal article" date="2019" name="Environ. Microbiol.">
        <title>Fungal ecological strategies reflected in gene transcription - a case study of two litter decomposers.</title>
        <authorList>
            <person name="Barbi F."/>
            <person name="Kohler A."/>
            <person name="Barry K."/>
            <person name="Baskaran P."/>
            <person name="Daum C."/>
            <person name="Fauchery L."/>
            <person name="Ihrmark K."/>
            <person name="Kuo A."/>
            <person name="LaButti K."/>
            <person name="Lipzen A."/>
            <person name="Morin E."/>
            <person name="Grigoriev I.V."/>
            <person name="Henrissat B."/>
            <person name="Lindahl B."/>
            <person name="Martin F."/>
        </authorList>
    </citation>
    <scope>NUCLEOTIDE SEQUENCE</scope>
    <source>
        <strain evidence="2">JB14</strain>
    </source>
</reference>
<evidence type="ECO:0000256" key="1">
    <source>
        <dbReference type="SAM" id="MobiDB-lite"/>
    </source>
</evidence>
<dbReference type="Proteomes" id="UP000799118">
    <property type="component" value="Unassembled WGS sequence"/>
</dbReference>
<evidence type="ECO:0000313" key="3">
    <source>
        <dbReference type="Proteomes" id="UP000799118"/>
    </source>
</evidence>
<protein>
    <submittedName>
        <fullName evidence="2">Uncharacterized protein</fullName>
    </submittedName>
</protein>
<dbReference type="EMBL" id="ML770691">
    <property type="protein sequence ID" value="KAE9383126.1"/>
    <property type="molecule type" value="Genomic_DNA"/>
</dbReference>
<keyword evidence="3" id="KW-1185">Reference proteome</keyword>
<proteinExistence type="predicted"/>
<dbReference type="AlphaFoldDB" id="A0A6A4GC90"/>
<gene>
    <name evidence="2" type="ORF">BT96DRAFT_1009619</name>
</gene>
<name>A0A6A4GC90_9AGAR</name>
<accession>A0A6A4GC90</accession>
<evidence type="ECO:0000313" key="2">
    <source>
        <dbReference type="EMBL" id="KAE9383126.1"/>
    </source>
</evidence>
<sequence length="180" mass="19969">MLTVLGNSSGFVFGNYSGEEPSENYTPPNYFQPPPQNESSRPKLVLSSESPPTPPPLHELGEHSHYLYGFEITAASVVFYHAHSKGITILETDPRMNALKFRTMQQVCHELGLLVYDTNFAHTRIPSSKSKEDVLSFALARREGVIAPAKIPSVNALKELGKKLGMEGPEWIEVGREMRG</sequence>
<feature type="region of interest" description="Disordered" evidence="1">
    <location>
        <begin position="16"/>
        <end position="59"/>
    </location>
</feature>